<dbReference type="GO" id="GO:0000166">
    <property type="term" value="F:nucleotide binding"/>
    <property type="evidence" value="ECO:0007669"/>
    <property type="project" value="InterPro"/>
</dbReference>
<dbReference type="Gene3D" id="3.30.420.10">
    <property type="entry name" value="Ribonuclease H-like superfamily/Ribonuclease H"/>
    <property type="match status" value="1"/>
</dbReference>
<dbReference type="InterPro" id="IPR006134">
    <property type="entry name" value="DNA-dir_DNA_pol_B_multi_dom"/>
</dbReference>
<dbReference type="InterPro" id="IPR017964">
    <property type="entry name" value="DNA-dir_DNA_pol_B_CS"/>
</dbReference>
<dbReference type="FunFam" id="3.90.1600.10:FF:000023">
    <property type="entry name" value="DNA polymerase"/>
    <property type="match status" value="1"/>
</dbReference>
<dbReference type="InterPro" id="IPR045846">
    <property type="entry name" value="POLBc_alpha"/>
</dbReference>
<dbReference type="InterPro" id="IPR038256">
    <property type="entry name" value="Pol_alpha_znc_sf"/>
</dbReference>
<dbReference type="Pfam" id="PF03104">
    <property type="entry name" value="DNA_pol_B_exo1"/>
    <property type="match status" value="1"/>
</dbReference>
<feature type="domain" description="DNA-directed DNA polymerase family B multifunctional" evidence="14">
    <location>
        <begin position="654"/>
        <end position="1101"/>
    </location>
</feature>
<evidence type="ECO:0000313" key="18">
    <source>
        <dbReference type="Ensembl" id="ENSCCRP00010027974.1"/>
    </source>
</evidence>
<keyword evidence="9 12" id="KW-0239">DNA-directed DNA polymerase</keyword>
<dbReference type="FunFam" id="3.30.70.2820:FF:000001">
    <property type="entry name" value="DNA polymerase"/>
    <property type="match status" value="1"/>
</dbReference>
<keyword evidence="11" id="KW-0539">Nucleus</keyword>
<dbReference type="FunFam" id="3.30.420.10:FF:000018">
    <property type="entry name" value="DNA polymerase"/>
    <property type="match status" value="1"/>
</dbReference>
<dbReference type="Gene3D" id="1.10.287.690">
    <property type="entry name" value="Helix hairpin bin"/>
    <property type="match status" value="1"/>
</dbReference>
<dbReference type="SUPFAM" id="SSF56672">
    <property type="entry name" value="DNA/RNA polymerases"/>
    <property type="match status" value="1"/>
</dbReference>
<dbReference type="Ensembl" id="ENSCCRT00010030692.1">
    <property type="protein sequence ID" value="ENSCCRP00010027974.1"/>
    <property type="gene ID" value="ENSCCRG00010008877.1"/>
</dbReference>
<dbReference type="FunFam" id="3.90.1600.10:FF:000022">
    <property type="entry name" value="DNA polymerase"/>
    <property type="match status" value="1"/>
</dbReference>
<feature type="domain" description="Zinc finger DNA-directed DNA polymerase family B alpha" evidence="16">
    <location>
        <begin position="1141"/>
        <end position="1262"/>
    </location>
</feature>
<evidence type="ECO:0000313" key="19">
    <source>
        <dbReference type="Proteomes" id="UP000694427"/>
    </source>
</evidence>
<evidence type="ECO:0000256" key="1">
    <source>
        <dbReference type="ARBA" id="ARBA00004123"/>
    </source>
</evidence>
<accession>A0A8C1J7A8</accession>
<evidence type="ECO:0000256" key="3">
    <source>
        <dbReference type="ARBA" id="ARBA00022679"/>
    </source>
</evidence>
<evidence type="ECO:0000256" key="13">
    <source>
        <dbReference type="SAM" id="MobiDB-lite"/>
    </source>
</evidence>
<dbReference type="Gene3D" id="3.30.70.2820">
    <property type="match status" value="1"/>
</dbReference>
<dbReference type="Pfam" id="PF08996">
    <property type="entry name" value="zf-DNA_Pol"/>
    <property type="match status" value="1"/>
</dbReference>
<dbReference type="CDD" id="cd05532">
    <property type="entry name" value="POLBc_alpha"/>
    <property type="match status" value="1"/>
</dbReference>
<dbReference type="InterPro" id="IPR006133">
    <property type="entry name" value="DNA-dir_DNA_pol_B_exonuc"/>
</dbReference>
<dbReference type="SUPFAM" id="SSF90234">
    <property type="entry name" value="Zinc finger domain of DNA polymerase-alpha"/>
    <property type="match status" value="1"/>
</dbReference>
<dbReference type="PANTHER" id="PTHR45861">
    <property type="entry name" value="DNA POLYMERASE ALPHA CATALYTIC SUBUNIT"/>
    <property type="match status" value="1"/>
</dbReference>
<feature type="domain" description="DNA-directed DNA polymerase family B exonuclease" evidence="15">
    <location>
        <begin position="354"/>
        <end position="589"/>
    </location>
</feature>
<dbReference type="Gene3D" id="2.40.50.730">
    <property type="match status" value="1"/>
</dbReference>
<dbReference type="Gene3D" id="1.10.3200.20">
    <property type="entry name" value="DNA Polymerase alpha, zinc finger"/>
    <property type="match status" value="1"/>
</dbReference>
<keyword evidence="6" id="KW-0479">Metal-binding</keyword>
<evidence type="ECO:0000256" key="2">
    <source>
        <dbReference type="ARBA" id="ARBA00005755"/>
    </source>
</evidence>
<dbReference type="Gene3D" id="1.10.132.60">
    <property type="entry name" value="DNA polymerase family B, C-terminal domain"/>
    <property type="match status" value="1"/>
</dbReference>
<keyword evidence="4 12" id="KW-0548">Nucleotidyltransferase</keyword>
<dbReference type="Proteomes" id="UP000694427">
    <property type="component" value="Unplaced"/>
</dbReference>
<keyword evidence="7" id="KW-0863">Zinc-finger</keyword>
<dbReference type="SMART" id="SM00486">
    <property type="entry name" value="POLBc"/>
    <property type="match status" value="1"/>
</dbReference>
<evidence type="ECO:0000256" key="5">
    <source>
        <dbReference type="ARBA" id="ARBA00022705"/>
    </source>
</evidence>
<dbReference type="InterPro" id="IPR012337">
    <property type="entry name" value="RNaseH-like_sf"/>
</dbReference>
<dbReference type="InterPro" id="IPR036397">
    <property type="entry name" value="RNaseH_sf"/>
</dbReference>
<evidence type="ECO:0000256" key="7">
    <source>
        <dbReference type="ARBA" id="ARBA00022771"/>
    </source>
</evidence>
<feature type="domain" description="DNA polymerase alpha catalytic subunit N-terminal" evidence="17">
    <location>
        <begin position="39"/>
        <end position="100"/>
    </location>
</feature>
<dbReference type="FunFam" id="1.10.3200.20:FF:000001">
    <property type="entry name" value="DNA polymerase"/>
    <property type="match status" value="1"/>
</dbReference>
<dbReference type="GO" id="GO:0003887">
    <property type="term" value="F:DNA-directed DNA polymerase activity"/>
    <property type="evidence" value="ECO:0007669"/>
    <property type="project" value="UniProtKB-KW"/>
</dbReference>
<dbReference type="SUPFAM" id="SSF53098">
    <property type="entry name" value="Ribonuclease H-like"/>
    <property type="match status" value="1"/>
</dbReference>
<evidence type="ECO:0000256" key="4">
    <source>
        <dbReference type="ARBA" id="ARBA00022695"/>
    </source>
</evidence>
<dbReference type="NCBIfam" id="TIGR00592">
    <property type="entry name" value="pol2"/>
    <property type="match status" value="1"/>
</dbReference>
<comment type="catalytic activity">
    <reaction evidence="12">
        <text>DNA(n) + a 2'-deoxyribonucleoside 5'-triphosphate = DNA(n+1) + diphosphate</text>
        <dbReference type="Rhea" id="RHEA:22508"/>
        <dbReference type="Rhea" id="RHEA-COMP:17339"/>
        <dbReference type="Rhea" id="RHEA-COMP:17340"/>
        <dbReference type="ChEBI" id="CHEBI:33019"/>
        <dbReference type="ChEBI" id="CHEBI:61560"/>
        <dbReference type="ChEBI" id="CHEBI:173112"/>
        <dbReference type="EC" id="2.7.7.7"/>
    </reaction>
</comment>
<dbReference type="GO" id="GO:0008270">
    <property type="term" value="F:zinc ion binding"/>
    <property type="evidence" value="ECO:0007669"/>
    <property type="project" value="UniProtKB-KW"/>
</dbReference>
<dbReference type="Pfam" id="PF12254">
    <property type="entry name" value="DNA_pol_alpha_N"/>
    <property type="match status" value="1"/>
</dbReference>
<evidence type="ECO:0000256" key="11">
    <source>
        <dbReference type="ARBA" id="ARBA00023242"/>
    </source>
</evidence>
<dbReference type="PANTHER" id="PTHR45861:SF1">
    <property type="entry name" value="DNA POLYMERASE ALPHA CATALYTIC SUBUNIT"/>
    <property type="match status" value="1"/>
</dbReference>
<keyword evidence="19" id="KW-1185">Reference proteome</keyword>
<dbReference type="InterPro" id="IPR043502">
    <property type="entry name" value="DNA/RNA_pol_sf"/>
</dbReference>
<dbReference type="InterPro" id="IPR023211">
    <property type="entry name" value="DNA_pol_palm_dom_sf"/>
</dbReference>
<evidence type="ECO:0000256" key="10">
    <source>
        <dbReference type="ARBA" id="ARBA00023125"/>
    </source>
</evidence>
<dbReference type="GO" id="GO:0005658">
    <property type="term" value="C:alpha DNA polymerase:primase complex"/>
    <property type="evidence" value="ECO:0007669"/>
    <property type="project" value="UniProtKB-ARBA"/>
</dbReference>
<protein>
    <recommendedName>
        <fullName evidence="12">DNA polymerase</fullName>
        <ecNumber evidence="12">2.7.7.7</ecNumber>
    </recommendedName>
</protein>
<dbReference type="InterPro" id="IPR006172">
    <property type="entry name" value="DNA-dir_DNA_pol_B"/>
</dbReference>
<dbReference type="Gene3D" id="3.90.1600.10">
    <property type="entry name" value="Palm domain of DNA polymerase"/>
    <property type="match status" value="1"/>
</dbReference>
<proteinExistence type="inferred from homology"/>
<comment type="similarity">
    <text evidence="2 12">Belongs to the DNA polymerase type-B family.</text>
</comment>
<dbReference type="GO" id="GO:1902975">
    <property type="term" value="P:mitotic DNA replication initiation"/>
    <property type="evidence" value="ECO:0007669"/>
    <property type="project" value="InterPro"/>
</dbReference>
<organism evidence="18 19">
    <name type="scientific">Cyprinus carpio</name>
    <name type="common">Common carp</name>
    <dbReference type="NCBI Taxonomy" id="7962"/>
    <lineage>
        <taxon>Eukaryota</taxon>
        <taxon>Metazoa</taxon>
        <taxon>Chordata</taxon>
        <taxon>Craniata</taxon>
        <taxon>Vertebrata</taxon>
        <taxon>Euteleostomi</taxon>
        <taxon>Actinopterygii</taxon>
        <taxon>Neopterygii</taxon>
        <taxon>Teleostei</taxon>
        <taxon>Ostariophysi</taxon>
        <taxon>Cypriniformes</taxon>
        <taxon>Cyprinidae</taxon>
        <taxon>Cyprininae</taxon>
        <taxon>Cyprinus</taxon>
    </lineage>
</organism>
<feature type="region of interest" description="Disordered" evidence="13">
    <location>
        <begin position="1"/>
        <end position="35"/>
    </location>
</feature>
<reference evidence="18" key="2">
    <citation type="submission" date="2025-09" db="UniProtKB">
        <authorList>
            <consortium name="Ensembl"/>
        </authorList>
    </citation>
    <scope>IDENTIFICATION</scope>
</reference>
<keyword evidence="5 12" id="KW-0235">DNA replication</keyword>
<keyword evidence="3 12" id="KW-0808">Transferase</keyword>
<dbReference type="FunFam" id="1.10.132.60:FF:000006">
    <property type="entry name" value="DNA polymerase"/>
    <property type="match status" value="1"/>
</dbReference>
<dbReference type="PRINTS" id="PR00106">
    <property type="entry name" value="DNAPOLB"/>
</dbReference>
<evidence type="ECO:0000259" key="15">
    <source>
        <dbReference type="Pfam" id="PF03104"/>
    </source>
</evidence>
<keyword evidence="8" id="KW-0862">Zinc</keyword>
<reference evidence="18" key="1">
    <citation type="submission" date="2025-08" db="UniProtKB">
        <authorList>
            <consortium name="Ensembl"/>
        </authorList>
    </citation>
    <scope>IDENTIFICATION</scope>
</reference>
<dbReference type="GO" id="GO:0003682">
    <property type="term" value="F:chromatin binding"/>
    <property type="evidence" value="ECO:0007669"/>
    <property type="project" value="TreeGrafter"/>
</dbReference>
<dbReference type="InterPro" id="IPR042087">
    <property type="entry name" value="DNA_pol_B_thumb"/>
</dbReference>
<evidence type="ECO:0000256" key="6">
    <source>
        <dbReference type="ARBA" id="ARBA00022723"/>
    </source>
</evidence>
<evidence type="ECO:0000256" key="12">
    <source>
        <dbReference type="RuleBase" id="RU000442"/>
    </source>
</evidence>
<evidence type="ECO:0000256" key="8">
    <source>
        <dbReference type="ARBA" id="ARBA00022833"/>
    </source>
</evidence>
<comment type="subcellular location">
    <subcellularLocation>
        <location evidence="1">Nucleus</location>
    </subcellularLocation>
</comment>
<dbReference type="GO" id="GO:0006273">
    <property type="term" value="P:lagging strand elongation"/>
    <property type="evidence" value="ECO:0007669"/>
    <property type="project" value="TreeGrafter"/>
</dbReference>
<evidence type="ECO:0000259" key="14">
    <source>
        <dbReference type="Pfam" id="PF00136"/>
    </source>
</evidence>
<dbReference type="CDD" id="cd05776">
    <property type="entry name" value="DNA_polB_alpha_exo"/>
    <property type="match status" value="1"/>
</dbReference>
<evidence type="ECO:0000259" key="16">
    <source>
        <dbReference type="Pfam" id="PF08996"/>
    </source>
</evidence>
<keyword evidence="10 12" id="KW-0238">DNA-binding</keyword>
<evidence type="ECO:0000259" key="17">
    <source>
        <dbReference type="Pfam" id="PF12254"/>
    </source>
</evidence>
<dbReference type="GO" id="GO:0003697">
    <property type="term" value="F:single-stranded DNA binding"/>
    <property type="evidence" value="ECO:0007669"/>
    <property type="project" value="TreeGrafter"/>
</dbReference>
<dbReference type="EC" id="2.7.7.7" evidence="12"/>
<evidence type="ECO:0000256" key="9">
    <source>
        <dbReference type="ARBA" id="ARBA00022932"/>
    </source>
</evidence>
<dbReference type="PROSITE" id="PS00116">
    <property type="entry name" value="DNA_POLYMERASE_B"/>
    <property type="match status" value="1"/>
</dbReference>
<dbReference type="InterPro" id="IPR015088">
    <property type="entry name" value="Znf_DNA-dir_DNA_pol_B_alpha"/>
</dbReference>
<sequence>MAPVSNPDKDMDDASDTCGIATSRSRREKKEKVGRKSALEQLKRAKKGEKVKYEVEEFTSVYEEVDEEQYSKIVRERQDDDWIIDDDGTGYVEDGREIFDDDLDDDALEKNPKSKFFLFCQFSVLSIVLRVVLTKEAIEFEEMDFDEPMEAENIEEEPVKVKAELETTPTVKVEPKNEPQDEMGHRPFKIEEDEPFETPVEVQVDSSQLPLMEGPDGDMVFRFYWLDAFEDQYSQPGVVYLFGKVWIESAKAHVSCCVAVKNIERTMYLLPREHKVNLATGEKTDSPVGMMDVYEEFNSLSEKFRIMKFKSKPVAKNYAFEIPDIPSQCEYLEVKYSAELPPLLSELKGSTFSHVFGINTSSLEHFLLNRKIRGPCWLDVKTPQLSNQPISWSKVEAVAQKIDLITVVKDLPPPPLVVMSISLKTVQNPKTHQNEIISLAALIHHNFPLDKAPPRPPFQSHFCVVSKPNDCIFPYDFKDAVRKKNGIVEIAGTERTLLGFFLAKMHKIDPDVLVGHDIFGFDLEVLLQRISVCKVPHWSKIGRLRRANMPKLGGRSGFAEKSATCGRLVCDVEISAKELIRCKSYHLTELAAQILKTERVVVPPENIRNFYSDSPHLLYLLELTWMDAKLILQIMCELNVLPLALQITNIAGNVMSRTLMGGRSERNEYLLLHAFHEKNYIVPDKQFFKKPQQDLDEDIDSGKGKSNKTRKKAAYAGGLVLDPKVGFYDKFILLLDFNSLYPSIIQEFNICFTTIERGATNALKKTEDDDEIPELPDLSLEMGILPKEIRKLVERRRQVKQLMKQADLNPDLYLQYDIRQKALKLTANSMYGCLGFSFSRFYAKPLAALVTHKGREILMHTKEMVQRMNLEVIYGDTDSIMINTNSTNLEEVFKLGNKVKSEVNKLYKLLEIDIDGVFKSLLLLKKKKYAALLVEPQGDGKYTTKQELKGLDIVRRDWCDLAKECGNYVIGQILSDQNRDTIVENIQKHLIEVGEKVANGSIPLNMFEIHKSLTKDPQDYPDKKSLPHVHVALWINSQGGKKVKAGDTVSYVICQDGSNLAASQRAYALEQLQKQPGLSLDTQYYLSQQVHPVVGRICEPIEGIDAVLIATWLGLDPSHFRAQQQQQREDEGDNFLGAPAQLTDEERYRDCERFTFTCPDCGTENIYDNVFEGGSTLQPSLNNCCHIPCRGSPMEHPIQISNKLLLDIHRHIRRYYSGWLLCEDQACQNRTRRLPIAFSRSGPICPACLRSTLRPEVLHTLLLLFLFCFLHTKTGRPFQKLVSVFVPVCLLYHFHLVPTPPNPPPLPLIPSSSSCFISASSSVATG</sequence>
<dbReference type="GO" id="GO:0003688">
    <property type="term" value="F:DNA replication origin binding"/>
    <property type="evidence" value="ECO:0007669"/>
    <property type="project" value="TreeGrafter"/>
</dbReference>
<dbReference type="Pfam" id="PF00136">
    <property type="entry name" value="DNA_pol_B"/>
    <property type="match status" value="1"/>
</dbReference>
<dbReference type="FunFam" id="1.10.287.690:FF:000003">
    <property type="entry name" value="DNA polymerase"/>
    <property type="match status" value="1"/>
</dbReference>
<dbReference type="InterPro" id="IPR024647">
    <property type="entry name" value="DNA_pol_a_cat_su_N"/>
</dbReference>
<dbReference type="GO" id="GO:0006272">
    <property type="term" value="P:leading strand elongation"/>
    <property type="evidence" value="ECO:0007669"/>
    <property type="project" value="TreeGrafter"/>
</dbReference>
<name>A0A8C1J7A8_CYPCA</name>
<feature type="compositionally biased region" description="Basic residues" evidence="13">
    <location>
        <begin position="24"/>
        <end position="35"/>
    </location>
</feature>